<keyword evidence="1" id="KW-0175">Coiled coil</keyword>
<name>A0A9P3CTG4_9PEZI</name>
<evidence type="ECO:0000256" key="2">
    <source>
        <dbReference type="SAM" id="MobiDB-lite"/>
    </source>
</evidence>
<protein>
    <submittedName>
        <fullName evidence="3">Uncharacterized protein</fullName>
    </submittedName>
</protein>
<gene>
    <name evidence="3" type="ORF">CKM354_001036900</name>
</gene>
<dbReference type="Proteomes" id="UP000825890">
    <property type="component" value="Unassembled WGS sequence"/>
</dbReference>
<evidence type="ECO:0000313" key="4">
    <source>
        <dbReference type="Proteomes" id="UP000825890"/>
    </source>
</evidence>
<evidence type="ECO:0000256" key="1">
    <source>
        <dbReference type="SAM" id="Coils"/>
    </source>
</evidence>
<evidence type="ECO:0000313" key="3">
    <source>
        <dbReference type="EMBL" id="GIZ47272.1"/>
    </source>
</evidence>
<keyword evidence="4" id="KW-1185">Reference proteome</keyword>
<sequence>MARKTSSKKAQRVSKTTSRARTKGARPKEAAPDNTAPNNTTPGDGIAATKVFGITELLERIILFSTYPHSKDTVKLSPLVASHIHADGQFSFSKLRLFVMQGVSKDFCGTIQGSAQLKRLMFLLPYENEHLETLAASYLVPTLPFHEPVLSMLDQIQVRSGDRQVMLWDLHSNSTAEAPTLAVKLLGGNLTEEGSHSQVAFDDKVLDGWLNPEASCKDIKLCNAAKAVPLTIKIVHNSWILGPVYLSWLLQGDDTLGYLFDLFRQLCQQLDEWVAATVEIEEKRDELEGEKIDTQDEWHEARLRMRVGKTVKAHLADVEHQEKLWDVREKEIDEEEEQANRKWDDWTRAVWIEQNNRRLAFEYAKIS</sequence>
<accession>A0A9P3CTG4</accession>
<reference evidence="3 4" key="1">
    <citation type="submission" date="2021-01" db="EMBL/GenBank/DDBJ databases">
        <title>Cercospora kikuchii MAFF 305040 whole genome shotgun sequence.</title>
        <authorList>
            <person name="Kashiwa T."/>
            <person name="Suzuki T."/>
        </authorList>
    </citation>
    <scope>NUCLEOTIDE SEQUENCE [LARGE SCALE GENOMIC DNA]</scope>
    <source>
        <strain evidence="3 4">MAFF 305040</strain>
    </source>
</reference>
<feature type="compositionally biased region" description="Basic residues" evidence="2">
    <location>
        <begin position="1"/>
        <end position="25"/>
    </location>
</feature>
<comment type="caution">
    <text evidence="3">The sequence shown here is derived from an EMBL/GenBank/DDBJ whole genome shotgun (WGS) entry which is preliminary data.</text>
</comment>
<dbReference type="EMBL" id="BOLY01000007">
    <property type="protein sequence ID" value="GIZ47272.1"/>
    <property type="molecule type" value="Genomic_DNA"/>
</dbReference>
<dbReference type="AlphaFoldDB" id="A0A9P3CTG4"/>
<feature type="coiled-coil region" evidence="1">
    <location>
        <begin position="270"/>
        <end position="297"/>
    </location>
</feature>
<feature type="region of interest" description="Disordered" evidence="2">
    <location>
        <begin position="1"/>
        <end position="45"/>
    </location>
</feature>
<organism evidence="3 4">
    <name type="scientific">Cercospora kikuchii</name>
    <dbReference type="NCBI Taxonomy" id="84275"/>
    <lineage>
        <taxon>Eukaryota</taxon>
        <taxon>Fungi</taxon>
        <taxon>Dikarya</taxon>
        <taxon>Ascomycota</taxon>
        <taxon>Pezizomycotina</taxon>
        <taxon>Dothideomycetes</taxon>
        <taxon>Dothideomycetidae</taxon>
        <taxon>Mycosphaerellales</taxon>
        <taxon>Mycosphaerellaceae</taxon>
        <taxon>Cercospora</taxon>
    </lineage>
</organism>
<dbReference type="GeneID" id="68295944"/>
<dbReference type="RefSeq" id="XP_044661759.1">
    <property type="nucleotide sequence ID" value="XM_044805824.1"/>
</dbReference>
<dbReference type="OrthoDB" id="3646856at2759"/>
<proteinExistence type="predicted"/>